<dbReference type="EMBL" id="JAUFQC010000001">
    <property type="protein sequence ID" value="MDN3608841.1"/>
    <property type="molecule type" value="Genomic_DNA"/>
</dbReference>
<evidence type="ECO:0000313" key="2">
    <source>
        <dbReference type="EMBL" id="MDN3608841.1"/>
    </source>
</evidence>
<comment type="caution">
    <text evidence="2">The sequence shown here is derived from an EMBL/GenBank/DDBJ whole genome shotgun (WGS) entry which is preliminary data.</text>
</comment>
<keyword evidence="3" id="KW-1185">Reference proteome</keyword>
<sequence length="125" mass="14511">MKLKHIAVACLSALALSACQTTSLQELKPTASQETIETAKQNFADIENFSILDSGVIYYSDYLSGRYRWNRVHINELSYRYACEDLRWYVDRGMIVRLAFRGRDGATYDYDMNRCETEIPTNIYE</sequence>
<reference evidence="3" key="1">
    <citation type="journal article" date="2019" name="Int. J. Syst. Evol. Microbiol.">
        <title>The Global Catalogue of Microorganisms (GCM) 10K type strain sequencing project: providing services to taxonomists for standard genome sequencing and annotation.</title>
        <authorList>
            <consortium name="The Broad Institute Genomics Platform"/>
            <consortium name="The Broad Institute Genome Sequencing Center for Infectious Disease"/>
            <person name="Wu L."/>
            <person name="Ma J."/>
        </authorList>
    </citation>
    <scope>NUCLEOTIDE SEQUENCE [LARGE SCALE GENOMIC DNA]</scope>
    <source>
        <strain evidence="3">CECT 7398</strain>
    </source>
</reference>
<dbReference type="PROSITE" id="PS51257">
    <property type="entry name" value="PROKAR_LIPOPROTEIN"/>
    <property type="match status" value="1"/>
</dbReference>
<protein>
    <recommendedName>
        <fullName evidence="4">Lipoprotein</fullName>
    </recommendedName>
</protein>
<evidence type="ECO:0000313" key="3">
    <source>
        <dbReference type="Proteomes" id="UP001238540"/>
    </source>
</evidence>
<dbReference type="Proteomes" id="UP001238540">
    <property type="component" value="Unassembled WGS sequence"/>
</dbReference>
<accession>A0ABT8BQZ8</accession>
<feature type="chain" id="PRO_5046548851" description="Lipoprotein" evidence="1">
    <location>
        <begin position="21"/>
        <end position="125"/>
    </location>
</feature>
<keyword evidence="1" id="KW-0732">Signal</keyword>
<proteinExistence type="predicted"/>
<name>A0ABT8BQZ8_9VIBR</name>
<gene>
    <name evidence="2" type="ORF">QWZ16_03665</name>
</gene>
<evidence type="ECO:0008006" key="4">
    <source>
        <dbReference type="Google" id="ProtNLM"/>
    </source>
</evidence>
<dbReference type="RefSeq" id="WP_076589855.1">
    <property type="nucleotide sequence ID" value="NZ_JABEYA020000025.1"/>
</dbReference>
<evidence type="ECO:0000256" key="1">
    <source>
        <dbReference type="SAM" id="SignalP"/>
    </source>
</evidence>
<feature type="signal peptide" evidence="1">
    <location>
        <begin position="1"/>
        <end position="20"/>
    </location>
</feature>
<organism evidence="2 3">
    <name type="scientific">Vibrio ostreicida</name>
    <dbReference type="NCBI Taxonomy" id="526588"/>
    <lineage>
        <taxon>Bacteria</taxon>
        <taxon>Pseudomonadati</taxon>
        <taxon>Pseudomonadota</taxon>
        <taxon>Gammaproteobacteria</taxon>
        <taxon>Vibrionales</taxon>
        <taxon>Vibrionaceae</taxon>
        <taxon>Vibrio</taxon>
    </lineage>
</organism>